<proteinExistence type="inferred from homology"/>
<evidence type="ECO:0000256" key="6">
    <source>
        <dbReference type="ARBA" id="ARBA00023204"/>
    </source>
</evidence>
<dbReference type="Pfam" id="PF13662">
    <property type="entry name" value="Toprim_4"/>
    <property type="match status" value="1"/>
</dbReference>
<evidence type="ECO:0000313" key="9">
    <source>
        <dbReference type="EMBL" id="MFC3702762.1"/>
    </source>
</evidence>
<dbReference type="RefSeq" id="WP_290282103.1">
    <property type="nucleotide sequence ID" value="NZ_JAUFQI010000001.1"/>
</dbReference>
<evidence type="ECO:0000256" key="4">
    <source>
        <dbReference type="ARBA" id="ARBA00022833"/>
    </source>
</evidence>
<dbReference type="PROSITE" id="PS50880">
    <property type="entry name" value="TOPRIM"/>
    <property type="match status" value="1"/>
</dbReference>
<evidence type="ECO:0000259" key="8">
    <source>
        <dbReference type="PROSITE" id="PS50880"/>
    </source>
</evidence>
<comment type="caution">
    <text evidence="9">The sequence shown here is derived from an EMBL/GenBank/DDBJ whole genome shotgun (WGS) entry which is preliminary data.</text>
</comment>
<dbReference type="InterPro" id="IPR023627">
    <property type="entry name" value="Rcmb_RecR"/>
</dbReference>
<protein>
    <recommendedName>
        <fullName evidence="7">Recombination protein RecR</fullName>
    </recommendedName>
</protein>
<evidence type="ECO:0000256" key="5">
    <source>
        <dbReference type="ARBA" id="ARBA00023172"/>
    </source>
</evidence>
<dbReference type="Proteomes" id="UP001595710">
    <property type="component" value="Unassembled WGS sequence"/>
</dbReference>
<dbReference type="InterPro" id="IPR000093">
    <property type="entry name" value="DNA_Rcmb_RecR"/>
</dbReference>
<dbReference type="PANTHER" id="PTHR30446:SF0">
    <property type="entry name" value="RECOMBINATION PROTEIN RECR"/>
    <property type="match status" value="1"/>
</dbReference>
<reference evidence="10" key="1">
    <citation type="journal article" date="2019" name="Int. J. Syst. Evol. Microbiol.">
        <title>The Global Catalogue of Microorganisms (GCM) 10K type strain sequencing project: providing services to taxonomists for standard genome sequencing and annotation.</title>
        <authorList>
            <consortium name="The Broad Institute Genomics Platform"/>
            <consortium name="The Broad Institute Genome Sequencing Center for Infectious Disease"/>
            <person name="Wu L."/>
            <person name="Ma J."/>
        </authorList>
    </citation>
    <scope>NUCLEOTIDE SEQUENCE [LARGE SCALE GENOMIC DNA]</scope>
    <source>
        <strain evidence="10">CECT 8288</strain>
    </source>
</reference>
<evidence type="ECO:0000256" key="7">
    <source>
        <dbReference type="HAMAP-Rule" id="MF_00017"/>
    </source>
</evidence>
<dbReference type="Pfam" id="PF02132">
    <property type="entry name" value="RecR_ZnF"/>
    <property type="match status" value="1"/>
</dbReference>
<comment type="function">
    <text evidence="7">May play a role in DNA repair. It seems to be involved in an RecBC-independent recombinational process of DNA repair. It may act with RecF and RecO.</text>
</comment>
<keyword evidence="3 7" id="KW-0863">Zinc-finger</keyword>
<dbReference type="Gene3D" id="3.40.1360.10">
    <property type="match status" value="1"/>
</dbReference>
<sequence>MSYTPSTESLIKALQILPGIGVRSAQRLALHLLERAPDDAKSLNHALSDALSKVKKCPSCRTLTESPLCEICTDEARDSTVLCVVISDADKEGLELSGHFNGRYFVLHGVLSPIDGIGPEQLGIWQLVDKLTAADNSVTEVLLALDDQMESDATAYFINEQLKKLKIECARVRFSQFKSGTLDKADSRIIADAFANKQSLGFEHD</sequence>
<keyword evidence="2 7" id="KW-0227">DNA damage</keyword>
<dbReference type="NCBIfam" id="TIGR00615">
    <property type="entry name" value="recR"/>
    <property type="match status" value="1"/>
</dbReference>
<keyword evidence="10" id="KW-1185">Reference proteome</keyword>
<evidence type="ECO:0000313" key="10">
    <source>
        <dbReference type="Proteomes" id="UP001595710"/>
    </source>
</evidence>
<evidence type="ECO:0000256" key="3">
    <source>
        <dbReference type="ARBA" id="ARBA00022771"/>
    </source>
</evidence>
<evidence type="ECO:0000256" key="2">
    <source>
        <dbReference type="ARBA" id="ARBA00022763"/>
    </source>
</evidence>
<name>A0ABV7WU60_9GAMM</name>
<dbReference type="PROSITE" id="PS01300">
    <property type="entry name" value="RECR"/>
    <property type="match status" value="1"/>
</dbReference>
<gene>
    <name evidence="7 9" type="primary">recR</name>
    <name evidence="9" type="ORF">ACFOND_14065</name>
</gene>
<dbReference type="Gene3D" id="1.10.8.420">
    <property type="entry name" value="RecR Domain 1"/>
    <property type="match status" value="1"/>
</dbReference>
<feature type="zinc finger region" description="C4-type" evidence="7">
    <location>
        <begin position="57"/>
        <end position="72"/>
    </location>
</feature>
<keyword evidence="5 7" id="KW-0233">DNA recombination</keyword>
<dbReference type="SUPFAM" id="SSF111304">
    <property type="entry name" value="Recombination protein RecR"/>
    <property type="match status" value="1"/>
</dbReference>
<organism evidence="9 10">
    <name type="scientific">Reinekea marina</name>
    <dbReference type="NCBI Taxonomy" id="1310421"/>
    <lineage>
        <taxon>Bacteria</taxon>
        <taxon>Pseudomonadati</taxon>
        <taxon>Pseudomonadota</taxon>
        <taxon>Gammaproteobacteria</taxon>
        <taxon>Oceanospirillales</taxon>
        <taxon>Saccharospirillaceae</taxon>
        <taxon>Reinekea</taxon>
    </lineage>
</organism>
<accession>A0ABV7WU60</accession>
<dbReference type="Pfam" id="PF21176">
    <property type="entry name" value="RecR_HhH"/>
    <property type="match status" value="1"/>
</dbReference>
<feature type="domain" description="Toprim" evidence="8">
    <location>
        <begin position="80"/>
        <end position="177"/>
    </location>
</feature>
<dbReference type="InterPro" id="IPR006171">
    <property type="entry name" value="TOPRIM_dom"/>
</dbReference>
<dbReference type="InterPro" id="IPR015967">
    <property type="entry name" value="Rcmb_RecR_Znf"/>
</dbReference>
<dbReference type="EMBL" id="JBHRYN010000020">
    <property type="protein sequence ID" value="MFC3702762.1"/>
    <property type="molecule type" value="Genomic_DNA"/>
</dbReference>
<dbReference type="HAMAP" id="MF_00017">
    <property type="entry name" value="RecR"/>
    <property type="match status" value="1"/>
</dbReference>
<keyword evidence="1 7" id="KW-0479">Metal-binding</keyword>
<dbReference type="PANTHER" id="PTHR30446">
    <property type="entry name" value="RECOMBINATION PROTEIN RECR"/>
    <property type="match status" value="1"/>
</dbReference>
<evidence type="ECO:0000256" key="1">
    <source>
        <dbReference type="ARBA" id="ARBA00022723"/>
    </source>
</evidence>
<keyword evidence="6 7" id="KW-0234">DNA repair</keyword>
<comment type="similarity">
    <text evidence="7">Belongs to the RecR family.</text>
</comment>
<keyword evidence="4 7" id="KW-0862">Zinc</keyword>